<dbReference type="AlphaFoldDB" id="A0A2U1T1R3"/>
<dbReference type="Pfam" id="PF02517">
    <property type="entry name" value="Rce1-like"/>
    <property type="match status" value="1"/>
</dbReference>
<feature type="domain" description="CAAX prenyl protease 2/Lysostaphin resistance protein A-like" evidence="3">
    <location>
        <begin position="186"/>
        <end position="288"/>
    </location>
</feature>
<feature type="region of interest" description="Disordered" evidence="1">
    <location>
        <begin position="1"/>
        <end position="32"/>
    </location>
</feature>
<dbReference type="PANTHER" id="PTHR35797:SF1">
    <property type="entry name" value="PROTEASE"/>
    <property type="match status" value="1"/>
</dbReference>
<proteinExistence type="predicted"/>
<feature type="transmembrane region" description="Helical" evidence="2">
    <location>
        <begin position="221"/>
        <end position="243"/>
    </location>
</feature>
<feature type="transmembrane region" description="Helical" evidence="2">
    <location>
        <begin position="276"/>
        <end position="298"/>
    </location>
</feature>
<evidence type="ECO:0000256" key="1">
    <source>
        <dbReference type="SAM" id="MobiDB-lite"/>
    </source>
</evidence>
<feature type="transmembrane region" description="Helical" evidence="2">
    <location>
        <begin position="121"/>
        <end position="146"/>
    </location>
</feature>
<dbReference type="EMBL" id="QEEX01000001">
    <property type="protein sequence ID" value="PWB97797.1"/>
    <property type="molecule type" value="Genomic_DNA"/>
</dbReference>
<dbReference type="InterPro" id="IPR003675">
    <property type="entry name" value="Rce1/LyrA-like_dom"/>
</dbReference>
<keyword evidence="4" id="KW-0645">Protease</keyword>
<gene>
    <name evidence="4" type="ORF">DF220_08110</name>
</gene>
<keyword evidence="2" id="KW-0812">Transmembrane</keyword>
<organism evidence="4 5">
    <name type="scientific">Homoserinimonas hongtaonis</name>
    <dbReference type="NCBI Taxonomy" id="2079791"/>
    <lineage>
        <taxon>Bacteria</taxon>
        <taxon>Bacillati</taxon>
        <taxon>Actinomycetota</taxon>
        <taxon>Actinomycetes</taxon>
        <taxon>Micrococcales</taxon>
        <taxon>Microbacteriaceae</taxon>
        <taxon>Homoserinimonas</taxon>
    </lineage>
</organism>
<dbReference type="GO" id="GO:0004175">
    <property type="term" value="F:endopeptidase activity"/>
    <property type="evidence" value="ECO:0007669"/>
    <property type="project" value="UniProtKB-ARBA"/>
</dbReference>
<dbReference type="InterPro" id="IPR042150">
    <property type="entry name" value="MmRce1-like"/>
</dbReference>
<protein>
    <submittedName>
        <fullName evidence="4">CPBP family intramembrane metalloprotease domain-containing protein</fullName>
    </submittedName>
</protein>
<keyword evidence="4" id="KW-0482">Metalloprotease</keyword>
<keyword evidence="2" id="KW-0472">Membrane</keyword>
<feature type="transmembrane region" description="Helical" evidence="2">
    <location>
        <begin position="310"/>
        <end position="328"/>
    </location>
</feature>
<dbReference type="GO" id="GO:0008237">
    <property type="term" value="F:metallopeptidase activity"/>
    <property type="evidence" value="ECO:0007669"/>
    <property type="project" value="UniProtKB-KW"/>
</dbReference>
<comment type="caution">
    <text evidence="4">The sequence shown here is derived from an EMBL/GenBank/DDBJ whole genome shotgun (WGS) entry which is preliminary data.</text>
</comment>
<feature type="transmembrane region" description="Helical" evidence="2">
    <location>
        <begin position="48"/>
        <end position="68"/>
    </location>
</feature>
<keyword evidence="4" id="KW-0378">Hydrolase</keyword>
<dbReference type="GO" id="GO:0080120">
    <property type="term" value="P:CAAX-box protein maturation"/>
    <property type="evidence" value="ECO:0007669"/>
    <property type="project" value="UniProtKB-ARBA"/>
</dbReference>
<evidence type="ECO:0000256" key="2">
    <source>
        <dbReference type="SAM" id="Phobius"/>
    </source>
</evidence>
<dbReference type="Proteomes" id="UP000244978">
    <property type="component" value="Unassembled WGS sequence"/>
</dbReference>
<feature type="transmembrane region" description="Helical" evidence="2">
    <location>
        <begin position="178"/>
        <end position="200"/>
    </location>
</feature>
<reference evidence="5" key="1">
    <citation type="submission" date="2018-04" db="EMBL/GenBank/DDBJ databases">
        <authorList>
            <person name="Liu S."/>
            <person name="Wang Z."/>
            <person name="Li J."/>
        </authorList>
    </citation>
    <scope>NUCLEOTIDE SEQUENCE [LARGE SCALE GENOMIC DNA]</scope>
    <source>
        <strain evidence="5">S1194</strain>
    </source>
</reference>
<keyword evidence="5" id="KW-1185">Reference proteome</keyword>
<keyword evidence="2" id="KW-1133">Transmembrane helix</keyword>
<name>A0A2U1T1R3_9MICO</name>
<feature type="compositionally biased region" description="Pro residues" evidence="1">
    <location>
        <begin position="1"/>
        <end position="12"/>
    </location>
</feature>
<evidence type="ECO:0000313" key="5">
    <source>
        <dbReference type="Proteomes" id="UP000244978"/>
    </source>
</evidence>
<evidence type="ECO:0000313" key="4">
    <source>
        <dbReference type="EMBL" id="PWB97797.1"/>
    </source>
</evidence>
<accession>A0A2U1T1R3</accession>
<evidence type="ECO:0000259" key="3">
    <source>
        <dbReference type="Pfam" id="PF02517"/>
    </source>
</evidence>
<feature type="transmembrane region" description="Helical" evidence="2">
    <location>
        <begin position="80"/>
        <end position="100"/>
    </location>
</feature>
<dbReference type="PANTHER" id="PTHR35797">
    <property type="entry name" value="PROTEASE-RELATED"/>
    <property type="match status" value="1"/>
</dbReference>
<feature type="transmembrane region" description="Helical" evidence="2">
    <location>
        <begin position="249"/>
        <end position="269"/>
    </location>
</feature>
<sequence length="339" mass="35981">MTSGPPMLPASTPPHAGHPRAQVRSSPGADRMGAMTDRTVTRLNLRPILLFIAIAFGGAWLVALPMWLSGEGLAHPFASLLLIVMMFTPAIAALISARVFRSGESFARETTLRPSRPFRQWWGYGLLAWFGPLLVTLLAIGIAVAIGGLTLDLVNFSGFADTLDAATGGEALPVPIQVLVAVQLVSVLFLPIINVLPALGEELGWRGFLQARLLPLGQWPTVLITGVLWGLWHAPVVLLGYNYPGYAPVLALLMMVVFTTLTSVLLGWLTLSGGTVWLAAIAHGFINGVGGLSLLVAASGPVDPFTSGLLGLPGWIAMALLIVLLVVLKRFPVRQKQAA</sequence>
<dbReference type="GO" id="GO:0006508">
    <property type="term" value="P:proteolysis"/>
    <property type="evidence" value="ECO:0007669"/>
    <property type="project" value="UniProtKB-KW"/>
</dbReference>